<accession>A0A8T0GR40</accession>
<reference evidence="1" key="1">
    <citation type="submission" date="2020-06" db="EMBL/GenBank/DDBJ databases">
        <title>WGS assembly of Ceratodon purpureus strain R40.</title>
        <authorList>
            <person name="Carey S.B."/>
            <person name="Jenkins J."/>
            <person name="Shu S."/>
            <person name="Lovell J.T."/>
            <person name="Sreedasyam A."/>
            <person name="Maumus F."/>
            <person name="Tiley G.P."/>
            <person name="Fernandez-Pozo N."/>
            <person name="Barry K."/>
            <person name="Chen C."/>
            <person name="Wang M."/>
            <person name="Lipzen A."/>
            <person name="Daum C."/>
            <person name="Saski C.A."/>
            <person name="Payton A.C."/>
            <person name="Mcbreen J.C."/>
            <person name="Conrad R.E."/>
            <person name="Kollar L.M."/>
            <person name="Olsson S."/>
            <person name="Huttunen S."/>
            <person name="Landis J.B."/>
            <person name="Wickett N.J."/>
            <person name="Johnson M.G."/>
            <person name="Rensing S.A."/>
            <person name="Grimwood J."/>
            <person name="Schmutz J."/>
            <person name="Mcdaniel S.F."/>
        </authorList>
    </citation>
    <scope>NUCLEOTIDE SEQUENCE</scope>
    <source>
        <strain evidence="1">R40</strain>
    </source>
</reference>
<protein>
    <submittedName>
        <fullName evidence="1">Uncharacterized protein</fullName>
    </submittedName>
</protein>
<dbReference type="Proteomes" id="UP000822688">
    <property type="component" value="Chromosome 9"/>
</dbReference>
<dbReference type="EMBL" id="CM026430">
    <property type="protein sequence ID" value="KAG0560674.1"/>
    <property type="molecule type" value="Genomic_DNA"/>
</dbReference>
<comment type="caution">
    <text evidence="1">The sequence shown here is derived from an EMBL/GenBank/DDBJ whole genome shotgun (WGS) entry which is preliminary data.</text>
</comment>
<name>A0A8T0GR40_CERPU</name>
<evidence type="ECO:0000313" key="2">
    <source>
        <dbReference type="Proteomes" id="UP000822688"/>
    </source>
</evidence>
<sequence length="109" mass="12579">MRLFGNIILNCNVHAFQLETTIWSWNQAATQFGITFELYRIGRYMGFLKDARWGIRLVRMSSMDEYGTVFYQTLGGKSFKINHTNMYVSSLGPLSEHLRDIKPTGVSFS</sequence>
<keyword evidence="2" id="KW-1185">Reference proteome</keyword>
<gene>
    <name evidence="1" type="ORF">KC19_9G004100</name>
</gene>
<evidence type="ECO:0000313" key="1">
    <source>
        <dbReference type="EMBL" id="KAG0560674.1"/>
    </source>
</evidence>
<dbReference type="AlphaFoldDB" id="A0A8T0GR40"/>
<organism evidence="1 2">
    <name type="scientific">Ceratodon purpureus</name>
    <name type="common">Fire moss</name>
    <name type="synonym">Dicranum purpureum</name>
    <dbReference type="NCBI Taxonomy" id="3225"/>
    <lineage>
        <taxon>Eukaryota</taxon>
        <taxon>Viridiplantae</taxon>
        <taxon>Streptophyta</taxon>
        <taxon>Embryophyta</taxon>
        <taxon>Bryophyta</taxon>
        <taxon>Bryophytina</taxon>
        <taxon>Bryopsida</taxon>
        <taxon>Dicranidae</taxon>
        <taxon>Pseudoditrichales</taxon>
        <taxon>Ditrichaceae</taxon>
        <taxon>Ceratodon</taxon>
    </lineage>
</organism>
<proteinExistence type="predicted"/>